<dbReference type="Pfam" id="PF10135">
    <property type="entry name" value="Rod-binding"/>
    <property type="match status" value="1"/>
</dbReference>
<accession>A0ABT3QPK2</accession>
<reference evidence="2 3" key="1">
    <citation type="submission" date="2022-11" db="EMBL/GenBank/DDBJ databases">
        <title>Brucella sp. YY2X, whole genome shotgun sequencing project.</title>
        <authorList>
            <person name="Yang Y."/>
        </authorList>
    </citation>
    <scope>NUCLEOTIDE SEQUENCE [LARGE SCALE GENOMIC DNA]</scope>
    <source>
        <strain evidence="2 3">YY2X</strain>
    </source>
</reference>
<keyword evidence="3" id="KW-1185">Reference proteome</keyword>
<dbReference type="InterPro" id="IPR019301">
    <property type="entry name" value="Flagellar_prot_FlgJ_N"/>
</dbReference>
<dbReference type="RefSeq" id="WP_265985062.1">
    <property type="nucleotide sequence ID" value="NZ_JAPHAV010000005.1"/>
</dbReference>
<name>A0ABT3QPK2_9HYPH</name>
<gene>
    <name evidence="2" type="ORF">OPR82_12170</name>
</gene>
<protein>
    <submittedName>
        <fullName evidence="2">Rod-binding protein</fullName>
    </submittedName>
</protein>
<feature type="domain" description="Flagellar protein FlgJ N-terminal" evidence="1">
    <location>
        <begin position="80"/>
        <end position="127"/>
    </location>
</feature>
<organism evidence="2 3">
    <name type="scientific">Ochrobactrum chromiisoli</name>
    <dbReference type="NCBI Taxonomy" id="2993941"/>
    <lineage>
        <taxon>Bacteria</taxon>
        <taxon>Pseudomonadati</taxon>
        <taxon>Pseudomonadota</taxon>
        <taxon>Alphaproteobacteria</taxon>
        <taxon>Hyphomicrobiales</taxon>
        <taxon>Brucellaceae</taxon>
        <taxon>Brucella/Ochrobactrum group</taxon>
        <taxon>Ochrobactrum</taxon>
    </lineage>
</organism>
<proteinExistence type="predicted"/>
<comment type="caution">
    <text evidence="2">The sequence shown here is derived from an EMBL/GenBank/DDBJ whole genome shotgun (WGS) entry which is preliminary data.</text>
</comment>
<evidence type="ECO:0000313" key="2">
    <source>
        <dbReference type="EMBL" id="MCX2697516.1"/>
    </source>
</evidence>
<evidence type="ECO:0000313" key="3">
    <source>
        <dbReference type="Proteomes" id="UP001301216"/>
    </source>
</evidence>
<evidence type="ECO:0000259" key="1">
    <source>
        <dbReference type="Pfam" id="PF10135"/>
    </source>
</evidence>
<dbReference type="EMBL" id="JAPHAV010000005">
    <property type="protein sequence ID" value="MCX2697516.1"/>
    <property type="molecule type" value="Genomic_DNA"/>
</dbReference>
<sequence length="175" mass="18824">MAINPVSDLVMDVARAADPQAYRAASERLKSLSAVADTKVGFSSYADRFNAGAKAEPPTQDPANSAYRKFEAFMLQSFVQSMFTSDASTTFGKGIAGEYWKSMMSEAMANKMADSGGVGIARLLEEQATRKAQLEPASALAIAGNSVANDLVHGFERQLIQWQLNNNDRKDSASS</sequence>
<dbReference type="Proteomes" id="UP001301216">
    <property type="component" value="Unassembled WGS sequence"/>
</dbReference>